<accession>A0AAE0Z0Q4</accession>
<gene>
    <name evidence="1" type="ORF">RRG08_056406</name>
</gene>
<keyword evidence="2" id="KW-1185">Reference proteome</keyword>
<evidence type="ECO:0000313" key="2">
    <source>
        <dbReference type="Proteomes" id="UP001283361"/>
    </source>
</evidence>
<organism evidence="1 2">
    <name type="scientific">Elysia crispata</name>
    <name type="common">lettuce slug</name>
    <dbReference type="NCBI Taxonomy" id="231223"/>
    <lineage>
        <taxon>Eukaryota</taxon>
        <taxon>Metazoa</taxon>
        <taxon>Spiralia</taxon>
        <taxon>Lophotrochozoa</taxon>
        <taxon>Mollusca</taxon>
        <taxon>Gastropoda</taxon>
        <taxon>Heterobranchia</taxon>
        <taxon>Euthyneura</taxon>
        <taxon>Panpulmonata</taxon>
        <taxon>Sacoglossa</taxon>
        <taxon>Placobranchoidea</taxon>
        <taxon>Plakobranchidae</taxon>
        <taxon>Elysia</taxon>
    </lineage>
</organism>
<sequence>MMRNNASKRPKSRGGHKLPTWRATVLNHSELRGVVIVNVFFWGRRCSGHSYWSFWDLNEVTHPSTRALPHTFRARRLTDQSLFIPGHHR</sequence>
<dbReference type="EMBL" id="JAWDGP010005046">
    <property type="protein sequence ID" value="KAK3760116.1"/>
    <property type="molecule type" value="Genomic_DNA"/>
</dbReference>
<protein>
    <submittedName>
        <fullName evidence="1">Uncharacterized protein</fullName>
    </submittedName>
</protein>
<proteinExistence type="predicted"/>
<dbReference type="AlphaFoldDB" id="A0AAE0Z0Q4"/>
<name>A0AAE0Z0Q4_9GAST</name>
<evidence type="ECO:0000313" key="1">
    <source>
        <dbReference type="EMBL" id="KAK3760116.1"/>
    </source>
</evidence>
<comment type="caution">
    <text evidence="1">The sequence shown here is derived from an EMBL/GenBank/DDBJ whole genome shotgun (WGS) entry which is preliminary data.</text>
</comment>
<reference evidence="1" key="1">
    <citation type="journal article" date="2023" name="G3 (Bethesda)">
        <title>A reference genome for the long-term kleptoplast-retaining sea slug Elysia crispata morphotype clarki.</title>
        <authorList>
            <person name="Eastman K.E."/>
            <person name="Pendleton A.L."/>
            <person name="Shaikh M.A."/>
            <person name="Suttiyut T."/>
            <person name="Ogas R."/>
            <person name="Tomko P."/>
            <person name="Gavelis G."/>
            <person name="Widhalm J.R."/>
            <person name="Wisecaver J.H."/>
        </authorList>
    </citation>
    <scope>NUCLEOTIDE SEQUENCE</scope>
    <source>
        <strain evidence="1">ECLA1</strain>
    </source>
</reference>
<dbReference type="Proteomes" id="UP001283361">
    <property type="component" value="Unassembled WGS sequence"/>
</dbReference>